<feature type="domain" description="DUF1549" evidence="1">
    <location>
        <begin position="199"/>
        <end position="415"/>
    </location>
</feature>
<feature type="domain" description="DUF1553" evidence="2">
    <location>
        <begin position="1011"/>
        <end position="1268"/>
    </location>
</feature>
<gene>
    <name evidence="4" type="ORF">Mal48_44020</name>
</gene>
<organism evidence="4 5">
    <name type="scientific">Thalassoglobus polymorphus</name>
    <dbReference type="NCBI Taxonomy" id="2527994"/>
    <lineage>
        <taxon>Bacteria</taxon>
        <taxon>Pseudomonadati</taxon>
        <taxon>Planctomycetota</taxon>
        <taxon>Planctomycetia</taxon>
        <taxon>Planctomycetales</taxon>
        <taxon>Planctomycetaceae</taxon>
        <taxon>Thalassoglobus</taxon>
    </lineage>
</organism>
<dbReference type="InterPro" id="IPR022655">
    <property type="entry name" value="DUF1553"/>
</dbReference>
<dbReference type="EMBL" id="CP036267">
    <property type="protein sequence ID" value="QDT35127.1"/>
    <property type="molecule type" value="Genomic_DNA"/>
</dbReference>
<evidence type="ECO:0000259" key="1">
    <source>
        <dbReference type="Pfam" id="PF07583"/>
    </source>
</evidence>
<dbReference type="Pfam" id="PF07583">
    <property type="entry name" value="PSCyt2"/>
    <property type="match status" value="1"/>
</dbReference>
<dbReference type="InterPro" id="IPR011444">
    <property type="entry name" value="DUF1549"/>
</dbReference>
<dbReference type="PANTHER" id="PTHR35889">
    <property type="entry name" value="CYCLOINULO-OLIGOSACCHARIDE FRUCTANOTRANSFERASE-RELATED"/>
    <property type="match status" value="1"/>
</dbReference>
<dbReference type="Proteomes" id="UP000315724">
    <property type="component" value="Chromosome"/>
</dbReference>
<dbReference type="InterPro" id="IPR011429">
    <property type="entry name" value="Cyt_c_Planctomycete-type"/>
</dbReference>
<sequence>MRDCRETDLCATMQDESFIARLPSLRLFMTYSNCCLLFISCLLVCRPVFSEETTFEPAQLEFFEKKIRPILVERCQECHGAEIQEASLRLDSREFAIKGGDTGPAVVPGKVNQGELLQALKYDPDGYQMPPDGKLPQKEIDLLTEWVKLGAPWPADEVVSATSSDVFNLKERAEHWSFQPLKPVELPNVDDSSWTRNGIDHFVLQKLQSQQLSPAQEVDRRTWIRRVYLDVIGLPPSIQEVEDFLSDESDRAFEKVVDHLLESPHFGERWGRHWLDVVRYAESRGHEFDFDVANAWHYRDYVIRALNRDVPFDQFVVEHVAGDLLTAKTNYQVRQNEQTGANESIIGTGFWLFGEWVHSPVDIRQEEAERFDNMIDVYSKAFLGLTVSCARCHDHKFDPIRQKDYYALQGFLQSSSYQQARFETMLKNEPLSERINQLDRTARQQVQGVKLKLARPVIDRLDDYLLAARVVLQSEVGQPEFESVVFEDFESGTYENWTVTGQAFGSTPVTQEQLPAYQGNVGASGKYFVNSHYKRRGGKGDRATGTLTSKEFTVQHRFIEMLIGGGNHLGKTCVNLLIDGQPVLSATGKNSNLMSPVRWDVSTYLGRISQLQIVDNEQGGWGNIGVDQIVFSSNSTPTLATPDPTHRFAKTSPAVRQAASEAKLNPSILAMWANDLSSKRDENDPLILWSQLCVSKEFNSAKVKRQANEIVAKNSKLPGPDSFDNFFRAEELIPTGPGYRYGSNGSGSKRIEWYPLWNRLTEPKGTQGEPGALQAWKRSGRLLRTPTFEITSGKIYSFVRGEVNTYAAVDSHILVRGPLHKKLTKTHPANENWHWITHDVTGYEGHGAHLEFVPVGKKSFAVQAVIQADSLEDAKQLLKGTDPLSMNIAQEILSLDDVTLEQLVKIIQKQFQSSQSRQALADINRHPQLFGLSSKEAKKELAKTARVNQKQRNAIIEEIDFVSATTPALLDGTAADEYVFIRGNWTKKGETVPRRFLEVFHGESVTDSGSGRLQLAEQMVDPQSTPILPRVIVNRIWHHYFGVGICPTPNDFGHLGQRPSHPELLDWLANELVQNQWSLKAVHRKILLSATYRMSSATSADPRIVDVDPKNVLLHRMNVKRLEGEAIRDSILKVAGTLDSQMYGPSVPIHLTAFLEGRGRPSKSGPIDGNGRRSLYLSVRRNFPEPFFQAFDFPNPHSSTGRRNVSNVPAQALALMNNPLVVDQSQKWAARLLKDNPDSSPADKIAILFQQAYSRPPNDEELALGEAFLSAQAAELKTDLNAVPVWTDYCHVLLNSKEFIFVK</sequence>
<protein>
    <submittedName>
        <fullName evidence="4">Planctomycete cytochrome C</fullName>
    </submittedName>
</protein>
<keyword evidence="5" id="KW-1185">Reference proteome</keyword>
<evidence type="ECO:0000259" key="3">
    <source>
        <dbReference type="Pfam" id="PF07635"/>
    </source>
</evidence>
<evidence type="ECO:0000313" key="4">
    <source>
        <dbReference type="EMBL" id="QDT35127.1"/>
    </source>
</evidence>
<dbReference type="KEGG" id="tpol:Mal48_44020"/>
<name>A0A517QU84_9PLAN</name>
<proteinExistence type="predicted"/>
<feature type="domain" description="Cytochrome C Planctomycete-type" evidence="3">
    <location>
        <begin position="75"/>
        <end position="133"/>
    </location>
</feature>
<reference evidence="4 5" key="1">
    <citation type="submission" date="2019-02" db="EMBL/GenBank/DDBJ databases">
        <title>Deep-cultivation of Planctomycetes and their phenomic and genomic characterization uncovers novel biology.</title>
        <authorList>
            <person name="Wiegand S."/>
            <person name="Jogler M."/>
            <person name="Boedeker C."/>
            <person name="Pinto D."/>
            <person name="Vollmers J."/>
            <person name="Rivas-Marin E."/>
            <person name="Kohn T."/>
            <person name="Peeters S.H."/>
            <person name="Heuer A."/>
            <person name="Rast P."/>
            <person name="Oberbeckmann S."/>
            <person name="Bunk B."/>
            <person name="Jeske O."/>
            <person name="Meyerdierks A."/>
            <person name="Storesund J.E."/>
            <person name="Kallscheuer N."/>
            <person name="Luecker S."/>
            <person name="Lage O.M."/>
            <person name="Pohl T."/>
            <person name="Merkel B.J."/>
            <person name="Hornburger P."/>
            <person name="Mueller R.-W."/>
            <person name="Bruemmer F."/>
            <person name="Labrenz M."/>
            <person name="Spormann A.M."/>
            <person name="Op den Camp H."/>
            <person name="Overmann J."/>
            <person name="Amann R."/>
            <person name="Jetten M.S.M."/>
            <person name="Mascher T."/>
            <person name="Medema M.H."/>
            <person name="Devos D.P."/>
            <person name="Kaster A.-K."/>
            <person name="Ovreas L."/>
            <person name="Rohde M."/>
            <person name="Galperin M.Y."/>
            <person name="Jogler C."/>
        </authorList>
    </citation>
    <scope>NUCLEOTIDE SEQUENCE [LARGE SCALE GENOMIC DNA]</scope>
    <source>
        <strain evidence="4 5">Mal48</strain>
    </source>
</reference>
<evidence type="ECO:0000313" key="5">
    <source>
        <dbReference type="Proteomes" id="UP000315724"/>
    </source>
</evidence>
<dbReference type="Pfam" id="PF07635">
    <property type="entry name" value="PSCyt1"/>
    <property type="match status" value="1"/>
</dbReference>
<evidence type="ECO:0000259" key="2">
    <source>
        <dbReference type="Pfam" id="PF07587"/>
    </source>
</evidence>
<dbReference type="PANTHER" id="PTHR35889:SF3">
    <property type="entry name" value="F-BOX DOMAIN-CONTAINING PROTEIN"/>
    <property type="match status" value="1"/>
</dbReference>
<dbReference type="Pfam" id="PF07587">
    <property type="entry name" value="PSD1"/>
    <property type="match status" value="1"/>
</dbReference>
<accession>A0A517QU84</accession>